<keyword evidence="2" id="KW-0479">Metal-binding</keyword>
<dbReference type="CDD" id="cd19802">
    <property type="entry name" value="Bbox1_TRIM8-like"/>
    <property type="match status" value="1"/>
</dbReference>
<dbReference type="FunCoup" id="A0A669BEU9">
    <property type="interactions" value="670"/>
</dbReference>
<evidence type="ECO:0000259" key="9">
    <source>
        <dbReference type="PROSITE" id="PS50119"/>
    </source>
</evidence>
<dbReference type="Gene3D" id="3.30.160.60">
    <property type="entry name" value="Classic Zinc Finger"/>
    <property type="match status" value="1"/>
</dbReference>
<evidence type="ECO:0000259" key="10">
    <source>
        <dbReference type="PROSITE" id="PS50188"/>
    </source>
</evidence>
<dbReference type="SUPFAM" id="SSF57850">
    <property type="entry name" value="RING/U-box"/>
    <property type="match status" value="1"/>
</dbReference>
<dbReference type="InterPro" id="IPR013320">
    <property type="entry name" value="ConA-like_dom_sf"/>
</dbReference>
<dbReference type="PROSITE" id="PS50119">
    <property type="entry name" value="ZF_BBOX"/>
    <property type="match status" value="1"/>
</dbReference>
<evidence type="ECO:0000256" key="5">
    <source>
        <dbReference type="ARBA" id="ARBA00022859"/>
    </source>
</evidence>
<evidence type="ECO:0000256" key="6">
    <source>
        <dbReference type="PROSITE-ProRule" id="PRU00024"/>
    </source>
</evidence>
<dbReference type="GO" id="GO:0005737">
    <property type="term" value="C:cytoplasm"/>
    <property type="evidence" value="ECO:0007669"/>
    <property type="project" value="UniProtKB-ARBA"/>
</dbReference>
<protein>
    <submittedName>
        <fullName evidence="11">Uncharacterized protein</fullName>
    </submittedName>
</protein>
<dbReference type="SUPFAM" id="SSF49899">
    <property type="entry name" value="Concanavalin A-like lectins/glucanases"/>
    <property type="match status" value="1"/>
</dbReference>
<evidence type="ECO:0000256" key="3">
    <source>
        <dbReference type="ARBA" id="ARBA00022771"/>
    </source>
</evidence>
<feature type="domain" description="RING-type" evidence="8">
    <location>
        <begin position="90"/>
        <end position="130"/>
    </location>
</feature>
<dbReference type="SUPFAM" id="SSF57845">
    <property type="entry name" value="B-box zinc-binding domain"/>
    <property type="match status" value="1"/>
</dbReference>
<dbReference type="PANTHER" id="PTHR25465:SF32">
    <property type="entry name" value="BLOODTHIRSTY-RELATED GENE FAMILY, MEMBER 16 ISOFORM X1-RELATED"/>
    <property type="match status" value="1"/>
</dbReference>
<dbReference type="InterPro" id="IPR013083">
    <property type="entry name" value="Znf_RING/FYVE/PHD"/>
</dbReference>
<dbReference type="Pfam" id="PF13765">
    <property type="entry name" value="PRY"/>
    <property type="match status" value="1"/>
</dbReference>
<evidence type="ECO:0000259" key="8">
    <source>
        <dbReference type="PROSITE" id="PS50089"/>
    </source>
</evidence>
<dbReference type="CDD" id="cd13733">
    <property type="entry name" value="SPRY_PRY_C-I_1"/>
    <property type="match status" value="1"/>
</dbReference>
<dbReference type="GO" id="GO:0045087">
    <property type="term" value="P:innate immune response"/>
    <property type="evidence" value="ECO:0007669"/>
    <property type="project" value="UniProtKB-KW"/>
</dbReference>
<dbReference type="InParanoid" id="A0A669BEU9"/>
<dbReference type="InterPro" id="IPR003877">
    <property type="entry name" value="SPRY_dom"/>
</dbReference>
<evidence type="ECO:0000256" key="2">
    <source>
        <dbReference type="ARBA" id="ARBA00022723"/>
    </source>
</evidence>
<accession>A0A669BEU9</accession>
<dbReference type="Ensembl" id="ENSONIT00000062712.1">
    <property type="protein sequence ID" value="ENSONIP00000034036.1"/>
    <property type="gene ID" value="ENSONIG00000040582.1"/>
</dbReference>
<proteinExistence type="predicted"/>
<evidence type="ECO:0000313" key="11">
    <source>
        <dbReference type="Ensembl" id="ENSONIP00000034036.1"/>
    </source>
</evidence>
<dbReference type="Proteomes" id="UP000005207">
    <property type="component" value="Unplaced"/>
</dbReference>
<keyword evidence="3 6" id="KW-0863">Zinc-finger</keyword>
<dbReference type="Pfam" id="PF00643">
    <property type="entry name" value="zf-B_box"/>
    <property type="match status" value="1"/>
</dbReference>
<dbReference type="InterPro" id="IPR001870">
    <property type="entry name" value="B30.2/SPRY"/>
</dbReference>
<dbReference type="InterPro" id="IPR058030">
    <property type="entry name" value="TRIM8/14/16/25/29/45/65_CC"/>
</dbReference>
<dbReference type="PROSITE" id="PS50089">
    <property type="entry name" value="ZF_RING_2"/>
    <property type="match status" value="1"/>
</dbReference>
<feature type="domain" description="B30.2/SPRY" evidence="10">
    <location>
        <begin position="424"/>
        <end position="613"/>
    </location>
</feature>
<evidence type="ECO:0000256" key="1">
    <source>
        <dbReference type="ARBA" id="ARBA00022588"/>
    </source>
</evidence>
<dbReference type="Gene3D" id="3.30.40.10">
    <property type="entry name" value="Zinc/RING finger domain, C3HC4 (zinc finger)"/>
    <property type="match status" value="1"/>
</dbReference>
<dbReference type="GeneTree" id="ENSGT01040000240400"/>
<dbReference type="SMART" id="SM00336">
    <property type="entry name" value="BBOX"/>
    <property type="match status" value="1"/>
</dbReference>
<evidence type="ECO:0000313" key="12">
    <source>
        <dbReference type="Proteomes" id="UP000005207"/>
    </source>
</evidence>
<dbReference type="InterPro" id="IPR001841">
    <property type="entry name" value="Znf_RING"/>
</dbReference>
<dbReference type="Gene3D" id="4.10.830.40">
    <property type="match status" value="1"/>
</dbReference>
<dbReference type="InterPro" id="IPR027370">
    <property type="entry name" value="Znf-RING_euk"/>
</dbReference>
<dbReference type="Pfam" id="PF00622">
    <property type="entry name" value="SPRY"/>
    <property type="match status" value="1"/>
</dbReference>
<keyword evidence="1" id="KW-0399">Innate immunity</keyword>
<dbReference type="SMART" id="SM00184">
    <property type="entry name" value="RING"/>
    <property type="match status" value="1"/>
</dbReference>
<dbReference type="InterPro" id="IPR017907">
    <property type="entry name" value="Znf_RING_CS"/>
</dbReference>
<name>A0A669BEU9_ORENI</name>
<dbReference type="InterPro" id="IPR006574">
    <property type="entry name" value="PRY"/>
</dbReference>
<reference evidence="11" key="2">
    <citation type="submission" date="2025-09" db="UniProtKB">
        <authorList>
            <consortium name="Ensembl"/>
        </authorList>
    </citation>
    <scope>IDENTIFICATION</scope>
</reference>
<dbReference type="InterPro" id="IPR043136">
    <property type="entry name" value="B30.2/SPRY_sf"/>
</dbReference>
<dbReference type="Pfam" id="PF13445">
    <property type="entry name" value="zf-RING_UBOX"/>
    <property type="match status" value="1"/>
</dbReference>
<dbReference type="PROSITE" id="PS50188">
    <property type="entry name" value="B302_SPRY"/>
    <property type="match status" value="1"/>
</dbReference>
<reference evidence="11" key="1">
    <citation type="submission" date="2025-08" db="UniProtKB">
        <authorList>
            <consortium name="Ensembl"/>
        </authorList>
    </citation>
    <scope>IDENTIFICATION</scope>
</reference>
<dbReference type="Gene3D" id="2.60.120.920">
    <property type="match status" value="1"/>
</dbReference>
<keyword evidence="5" id="KW-0391">Immunity</keyword>
<dbReference type="GO" id="GO:0008270">
    <property type="term" value="F:zinc ion binding"/>
    <property type="evidence" value="ECO:0007669"/>
    <property type="project" value="UniProtKB-KW"/>
</dbReference>
<keyword evidence="12" id="KW-1185">Reference proteome</keyword>
<evidence type="ECO:0000256" key="4">
    <source>
        <dbReference type="ARBA" id="ARBA00022833"/>
    </source>
</evidence>
<dbReference type="Pfam" id="PF25600">
    <property type="entry name" value="TRIM_CC"/>
    <property type="match status" value="1"/>
</dbReference>
<dbReference type="PROSITE" id="PS00518">
    <property type="entry name" value="ZF_RING_1"/>
    <property type="match status" value="1"/>
</dbReference>
<sequence length="613" mass="69753">MNQFVSECVAGSPPVTLRTEEASLMKRLQETQRSPDAFLSKLLRLLTLVSLFLKMKFKVNFESNVFLFFLPQSADMSAASNLRSEDQFLCSICLDVFTDPVTTSCGHNFCKTCISQHWDMNQSCQCPMCKETFYTRPQLKVNTLFSEMVAQFRREAQQKASSSSSEQQAAKPGEVPCDFCTGTRLKALKSCLVCQTSYCHTHLEPHLTVKGLKRHQLIDAVENLEGRMCTKHDNLLQLFCKTDQTCVCVLCFVLDHKNHEFVPLREEYEGKKAELEKTEAEIQQMIQKRRLKIQEITESVKMSKDAADRQKAEGVQVFTALMESVERRLKELMKEIEDKQEATEKQAEGLIKDLEQEISELMERSSEVEQLSRSEDHLHLLQSFSSLKAAPPTKDWTEVRVHPPSYEETVGRAVAQLEETIWKPMKKKLFEAELQRVQQHEVDVTLDPDTANPKLILSDDGKQVYCGDVRKKLPNNPERFSLCPCVLGEQSFSSGRFYFEVQVKGKTEWTLGVATESINRKGFITIQKPQDGFWTVRLRNGNEYKALAGPSVPLCLHPGPEKVGVFVDYEEGLVSFYDVGAAALIYSFTGCSFTHKLHPYFEPCNNDGVSMFL</sequence>
<keyword evidence="7" id="KW-0175">Coiled coil</keyword>
<evidence type="ECO:0000256" key="7">
    <source>
        <dbReference type="SAM" id="Coils"/>
    </source>
</evidence>
<dbReference type="InterPro" id="IPR051051">
    <property type="entry name" value="E3_ubiq-ligase_TRIM/RNF"/>
</dbReference>
<dbReference type="SMART" id="SM00449">
    <property type="entry name" value="SPRY"/>
    <property type="match status" value="1"/>
</dbReference>
<dbReference type="OMA" id="NENEYSA"/>
<dbReference type="CDD" id="cd19769">
    <property type="entry name" value="Bbox2_TRIM16-like"/>
    <property type="match status" value="1"/>
</dbReference>
<feature type="domain" description="B box-type" evidence="9">
    <location>
        <begin position="224"/>
        <end position="264"/>
    </location>
</feature>
<dbReference type="PRINTS" id="PR01407">
    <property type="entry name" value="BUTYPHLNCDUF"/>
</dbReference>
<keyword evidence="4" id="KW-0862">Zinc</keyword>
<dbReference type="InterPro" id="IPR003879">
    <property type="entry name" value="Butyrophylin_SPRY"/>
</dbReference>
<dbReference type="InterPro" id="IPR000315">
    <property type="entry name" value="Znf_B-box"/>
</dbReference>
<dbReference type="AlphaFoldDB" id="A0A669BEU9"/>
<dbReference type="SMART" id="SM00589">
    <property type="entry name" value="PRY"/>
    <property type="match status" value="1"/>
</dbReference>
<feature type="coiled-coil region" evidence="7">
    <location>
        <begin position="265"/>
        <end position="371"/>
    </location>
</feature>
<organism evidence="11 12">
    <name type="scientific">Oreochromis niloticus</name>
    <name type="common">Nile tilapia</name>
    <name type="synonym">Tilapia nilotica</name>
    <dbReference type="NCBI Taxonomy" id="8128"/>
    <lineage>
        <taxon>Eukaryota</taxon>
        <taxon>Metazoa</taxon>
        <taxon>Chordata</taxon>
        <taxon>Craniata</taxon>
        <taxon>Vertebrata</taxon>
        <taxon>Euteleostomi</taxon>
        <taxon>Actinopterygii</taxon>
        <taxon>Neopterygii</taxon>
        <taxon>Teleostei</taxon>
        <taxon>Neoteleostei</taxon>
        <taxon>Acanthomorphata</taxon>
        <taxon>Ovalentaria</taxon>
        <taxon>Cichlomorphae</taxon>
        <taxon>Cichliformes</taxon>
        <taxon>Cichlidae</taxon>
        <taxon>African cichlids</taxon>
        <taxon>Pseudocrenilabrinae</taxon>
        <taxon>Oreochromini</taxon>
        <taxon>Oreochromis</taxon>
    </lineage>
</organism>
<dbReference type="FunFam" id="2.60.120.920:FF:000004">
    <property type="entry name" value="Butyrophilin subfamily 1 member A1"/>
    <property type="match status" value="1"/>
</dbReference>
<dbReference type="PANTHER" id="PTHR25465">
    <property type="entry name" value="B-BOX DOMAIN CONTAINING"/>
    <property type="match status" value="1"/>
</dbReference>